<protein>
    <recommendedName>
        <fullName evidence="6 7">Large ribosomal subunit protein uL18</fullName>
    </recommendedName>
</protein>
<dbReference type="GO" id="GO:0003735">
    <property type="term" value="F:structural constituent of ribosome"/>
    <property type="evidence" value="ECO:0007669"/>
    <property type="project" value="InterPro"/>
</dbReference>
<evidence type="ECO:0000256" key="1">
    <source>
        <dbReference type="ARBA" id="ARBA00007116"/>
    </source>
</evidence>
<reference evidence="8 9" key="1">
    <citation type="submission" date="2018-10" db="EMBL/GenBank/DDBJ databases">
        <title>Comparative functional genomics of the obligate endosymbiont Buchnera aphidicola.</title>
        <authorList>
            <person name="Chong R.A."/>
        </authorList>
    </citation>
    <scope>NUCLEOTIDE SEQUENCE [LARGE SCALE GENOMIC DNA]</scope>
    <source>
        <strain evidence="8 9">Ska</strain>
    </source>
</reference>
<evidence type="ECO:0000313" key="8">
    <source>
        <dbReference type="EMBL" id="QCI26118.1"/>
    </source>
</evidence>
<dbReference type="InterPro" id="IPR005484">
    <property type="entry name" value="Ribosomal_uL18_bac/plant/anim"/>
</dbReference>
<dbReference type="HAMAP" id="MF_01337_B">
    <property type="entry name" value="Ribosomal_uL18_B"/>
    <property type="match status" value="1"/>
</dbReference>
<dbReference type="FunFam" id="3.30.420.100:FF:000001">
    <property type="entry name" value="50S ribosomal protein L18"/>
    <property type="match status" value="1"/>
</dbReference>
<dbReference type="Proteomes" id="UP000298685">
    <property type="component" value="Chromosome"/>
</dbReference>
<evidence type="ECO:0000256" key="3">
    <source>
        <dbReference type="ARBA" id="ARBA00022884"/>
    </source>
</evidence>
<evidence type="ECO:0000256" key="7">
    <source>
        <dbReference type="HAMAP-Rule" id="MF_01337"/>
    </source>
</evidence>
<organism evidence="8 9">
    <name type="scientific">Buchnera aphidicola</name>
    <name type="common">Sarucallis kahawaluokalani</name>
    <dbReference type="NCBI Taxonomy" id="1241878"/>
    <lineage>
        <taxon>Bacteria</taxon>
        <taxon>Pseudomonadati</taxon>
        <taxon>Pseudomonadota</taxon>
        <taxon>Gammaproteobacteria</taxon>
        <taxon>Enterobacterales</taxon>
        <taxon>Erwiniaceae</taxon>
        <taxon>Buchnera</taxon>
    </lineage>
</organism>
<keyword evidence="3 7" id="KW-0694">RNA-binding</keyword>
<dbReference type="GO" id="GO:0008097">
    <property type="term" value="F:5S rRNA binding"/>
    <property type="evidence" value="ECO:0007669"/>
    <property type="project" value="TreeGrafter"/>
</dbReference>
<evidence type="ECO:0000256" key="5">
    <source>
        <dbReference type="ARBA" id="ARBA00023274"/>
    </source>
</evidence>
<proteinExistence type="inferred from homology"/>
<dbReference type="OrthoDB" id="9810939at2"/>
<keyword evidence="2 7" id="KW-0699">rRNA-binding</keyword>
<dbReference type="SUPFAM" id="SSF53137">
    <property type="entry name" value="Translational machinery components"/>
    <property type="match status" value="1"/>
</dbReference>
<dbReference type="NCBIfam" id="TIGR00060">
    <property type="entry name" value="L18_bact"/>
    <property type="match status" value="1"/>
</dbReference>
<dbReference type="PANTHER" id="PTHR12899:SF3">
    <property type="entry name" value="LARGE RIBOSOMAL SUBUNIT PROTEIN UL18M"/>
    <property type="match status" value="1"/>
</dbReference>
<dbReference type="PANTHER" id="PTHR12899">
    <property type="entry name" value="39S RIBOSOMAL PROTEIN L18, MITOCHONDRIAL"/>
    <property type="match status" value="1"/>
</dbReference>
<dbReference type="GO" id="GO:0022625">
    <property type="term" value="C:cytosolic large ribosomal subunit"/>
    <property type="evidence" value="ECO:0007669"/>
    <property type="project" value="TreeGrafter"/>
</dbReference>
<evidence type="ECO:0000256" key="6">
    <source>
        <dbReference type="ARBA" id="ARBA00035197"/>
    </source>
</evidence>
<dbReference type="EMBL" id="CP032999">
    <property type="protein sequence ID" value="QCI26118.1"/>
    <property type="molecule type" value="Genomic_DNA"/>
</dbReference>
<evidence type="ECO:0000313" key="9">
    <source>
        <dbReference type="Proteomes" id="UP000298685"/>
    </source>
</evidence>
<dbReference type="CDD" id="cd00432">
    <property type="entry name" value="Ribosomal_L18_L5e"/>
    <property type="match status" value="1"/>
</dbReference>
<dbReference type="Gene3D" id="3.30.420.100">
    <property type="match status" value="1"/>
</dbReference>
<keyword evidence="4 7" id="KW-0689">Ribosomal protein</keyword>
<keyword evidence="5 7" id="KW-0687">Ribonucleoprotein</keyword>
<dbReference type="InterPro" id="IPR057268">
    <property type="entry name" value="Ribosomal_L18"/>
</dbReference>
<dbReference type="GO" id="GO:0006412">
    <property type="term" value="P:translation"/>
    <property type="evidence" value="ECO:0007669"/>
    <property type="project" value="UniProtKB-UniRule"/>
</dbReference>
<dbReference type="Pfam" id="PF00861">
    <property type="entry name" value="Ribosomal_L18p"/>
    <property type="match status" value="1"/>
</dbReference>
<name>A0A4D6YKB2_9GAMM</name>
<dbReference type="InterPro" id="IPR004389">
    <property type="entry name" value="Ribosomal_uL18_bac-type"/>
</dbReference>
<accession>A0A4D6YKB2</accession>
<comment type="similarity">
    <text evidence="1 7">Belongs to the universal ribosomal protein uL18 family.</text>
</comment>
<evidence type="ECO:0000256" key="4">
    <source>
        <dbReference type="ARBA" id="ARBA00022980"/>
    </source>
</evidence>
<dbReference type="RefSeq" id="WP_158350806.1">
    <property type="nucleotide sequence ID" value="NZ_CP032999.1"/>
</dbReference>
<sequence>MYIDNNKKFFRIRRSLKIRCKFKNLNAMRLVVHRTSRHIYAQIINTKTATVLTTASTLEKNIQSKLSSYTGNKLSASFIGLMIAQRALKKGVDSVIFDRSGFKYHGRIKSLAESARKSGLKF</sequence>
<dbReference type="AlphaFoldDB" id="A0A4D6YKB2"/>
<comment type="subunit">
    <text evidence="7">Part of the 50S ribosomal subunit; part of the 5S rRNA/L5/L18/L25 subcomplex. Contacts the 5S and 23S rRNAs.</text>
</comment>
<gene>
    <name evidence="7" type="primary">rplR</name>
    <name evidence="8" type="ORF">D9V78_01735</name>
</gene>
<evidence type="ECO:0000256" key="2">
    <source>
        <dbReference type="ARBA" id="ARBA00022730"/>
    </source>
</evidence>
<comment type="function">
    <text evidence="7">This is one of the proteins that bind and probably mediate the attachment of the 5S RNA into the large ribosomal subunit, where it forms part of the central protuberance.</text>
</comment>